<keyword evidence="1" id="KW-1133">Transmembrane helix</keyword>
<keyword evidence="1" id="KW-0472">Membrane</keyword>
<protein>
    <recommendedName>
        <fullName evidence="4">DUF2244 domain-containing protein</fullName>
    </recommendedName>
</protein>
<organism evidence="2 3">
    <name type="scientific">Massilia solisilvae</name>
    <dbReference type="NCBI Taxonomy" id="1811225"/>
    <lineage>
        <taxon>Bacteria</taxon>
        <taxon>Pseudomonadati</taxon>
        <taxon>Pseudomonadota</taxon>
        <taxon>Betaproteobacteria</taxon>
        <taxon>Burkholderiales</taxon>
        <taxon>Oxalobacteraceae</taxon>
        <taxon>Telluria group</taxon>
        <taxon>Massilia</taxon>
    </lineage>
</organism>
<evidence type="ECO:0000313" key="2">
    <source>
        <dbReference type="EMBL" id="MCS0609397.1"/>
    </source>
</evidence>
<accession>A0ABT2BLP1</accession>
<sequence length="158" mass="17508">MKSVSFSEVVYAHEVAPWLSPHRPRRRLATFALVMVLGLAGLVVLFRKLDPTAPLAYIVIPVLAGGLLPLFALMPARFEVTTRFEARHLLRALEEGLATLGYERIPMPPGFLRYRPRGGLRWPSRDIEVTLREHVLAVTGPAITLHALRKCLGAAPQG</sequence>
<name>A0ABT2BLP1_9BURK</name>
<keyword evidence="3" id="KW-1185">Reference proteome</keyword>
<comment type="caution">
    <text evidence="2">The sequence shown here is derived from an EMBL/GenBank/DDBJ whole genome shotgun (WGS) entry which is preliminary data.</text>
</comment>
<keyword evidence="1" id="KW-0812">Transmembrane</keyword>
<feature type="transmembrane region" description="Helical" evidence="1">
    <location>
        <begin position="55"/>
        <end position="74"/>
    </location>
</feature>
<proteinExistence type="predicted"/>
<evidence type="ECO:0000256" key="1">
    <source>
        <dbReference type="SAM" id="Phobius"/>
    </source>
</evidence>
<feature type="transmembrane region" description="Helical" evidence="1">
    <location>
        <begin position="28"/>
        <end position="49"/>
    </location>
</feature>
<dbReference type="EMBL" id="JANUGV010000003">
    <property type="protein sequence ID" value="MCS0609397.1"/>
    <property type="molecule type" value="Genomic_DNA"/>
</dbReference>
<evidence type="ECO:0008006" key="4">
    <source>
        <dbReference type="Google" id="ProtNLM"/>
    </source>
</evidence>
<dbReference type="RefSeq" id="WP_258857043.1">
    <property type="nucleotide sequence ID" value="NZ_JANUGV010000003.1"/>
</dbReference>
<evidence type="ECO:0000313" key="3">
    <source>
        <dbReference type="Proteomes" id="UP001205861"/>
    </source>
</evidence>
<dbReference type="Proteomes" id="UP001205861">
    <property type="component" value="Unassembled WGS sequence"/>
</dbReference>
<reference evidence="2 3" key="1">
    <citation type="submission" date="2022-08" db="EMBL/GenBank/DDBJ databases">
        <title>Reclassification of Massilia species as members of the genera Telluria, Duganella, Pseudoduganella, Mokoshia gen. nov. and Zemynaea gen. nov. using orthogonal and non-orthogonal genome-based approaches.</title>
        <authorList>
            <person name="Bowman J.P."/>
        </authorList>
    </citation>
    <scope>NUCLEOTIDE SEQUENCE [LARGE SCALE GENOMIC DNA]</scope>
    <source>
        <strain evidence="2 3">JCM 31607</strain>
    </source>
</reference>
<gene>
    <name evidence="2" type="ORF">NX773_14600</name>
</gene>